<dbReference type="PANTHER" id="PTHR43652">
    <property type="entry name" value="BASIC AMINO ACID ANTIPORTER YFCC-RELATED"/>
    <property type="match status" value="1"/>
</dbReference>
<feature type="transmembrane region" description="Helical" evidence="7">
    <location>
        <begin position="485"/>
        <end position="518"/>
    </location>
</feature>
<keyword evidence="3 7" id="KW-0812">Transmembrane</keyword>
<feature type="transmembrane region" description="Helical" evidence="7">
    <location>
        <begin position="450"/>
        <end position="473"/>
    </location>
</feature>
<comment type="caution">
    <text evidence="9">The sequence shown here is derived from an EMBL/GenBank/DDBJ whole genome shotgun (WGS) entry which is preliminary data.</text>
</comment>
<dbReference type="AlphaFoldDB" id="A0A6N6RLC8"/>
<comment type="subcellular location">
    <subcellularLocation>
        <location evidence="1">Membrane</location>
        <topology evidence="1">Multi-pass membrane protein</topology>
    </subcellularLocation>
</comment>
<evidence type="ECO:0000259" key="8">
    <source>
        <dbReference type="PROSITE" id="PS51202"/>
    </source>
</evidence>
<organism evidence="9 10">
    <name type="scientific">Phaeocystidibacter luteus</name>
    <dbReference type="NCBI Taxonomy" id="911197"/>
    <lineage>
        <taxon>Bacteria</taxon>
        <taxon>Pseudomonadati</taxon>
        <taxon>Bacteroidota</taxon>
        <taxon>Flavobacteriia</taxon>
        <taxon>Flavobacteriales</taxon>
        <taxon>Phaeocystidibacteraceae</taxon>
        <taxon>Phaeocystidibacter</taxon>
    </lineage>
</organism>
<gene>
    <name evidence="9" type="ORF">F8C67_01145</name>
</gene>
<evidence type="ECO:0000256" key="4">
    <source>
        <dbReference type="ARBA" id="ARBA00022737"/>
    </source>
</evidence>
<feature type="transmembrane region" description="Helical" evidence="7">
    <location>
        <begin position="174"/>
        <end position="196"/>
    </location>
</feature>
<dbReference type="RefSeq" id="WP_151665949.1">
    <property type="nucleotide sequence ID" value="NZ_WBVO01000001.1"/>
</dbReference>
<dbReference type="OrthoDB" id="9765532at2"/>
<feature type="transmembrane region" description="Helical" evidence="7">
    <location>
        <begin position="530"/>
        <end position="548"/>
    </location>
</feature>
<keyword evidence="5 7" id="KW-1133">Transmembrane helix</keyword>
<dbReference type="GO" id="GO:0008324">
    <property type="term" value="F:monoatomic cation transmembrane transporter activity"/>
    <property type="evidence" value="ECO:0007669"/>
    <property type="project" value="InterPro"/>
</dbReference>
<evidence type="ECO:0000256" key="6">
    <source>
        <dbReference type="ARBA" id="ARBA00023136"/>
    </source>
</evidence>
<keyword evidence="10" id="KW-1185">Reference proteome</keyword>
<evidence type="ECO:0000313" key="10">
    <source>
        <dbReference type="Proteomes" id="UP000468650"/>
    </source>
</evidence>
<feature type="transmembrane region" description="Helical" evidence="7">
    <location>
        <begin position="96"/>
        <end position="120"/>
    </location>
</feature>
<evidence type="ECO:0000256" key="1">
    <source>
        <dbReference type="ARBA" id="ARBA00004141"/>
    </source>
</evidence>
<reference evidence="9 10" key="1">
    <citation type="submission" date="2019-09" db="EMBL/GenBank/DDBJ databases">
        <title>Genomes of family Cryomorphaceae.</title>
        <authorList>
            <person name="Bowman J.P."/>
        </authorList>
    </citation>
    <scope>NUCLEOTIDE SEQUENCE [LARGE SCALE GENOMIC DNA]</scope>
    <source>
        <strain evidence="9 10">LMG 25704</strain>
    </source>
</reference>
<feature type="transmembrane region" description="Helical" evidence="7">
    <location>
        <begin position="7"/>
        <end position="26"/>
    </location>
</feature>
<dbReference type="PROSITE" id="PS01271">
    <property type="entry name" value="NA_SULFATE"/>
    <property type="match status" value="1"/>
</dbReference>
<feature type="domain" description="RCK C-terminal" evidence="8">
    <location>
        <begin position="296"/>
        <end position="381"/>
    </location>
</feature>
<evidence type="ECO:0000256" key="5">
    <source>
        <dbReference type="ARBA" id="ARBA00022989"/>
    </source>
</evidence>
<keyword evidence="4" id="KW-0677">Repeat</keyword>
<dbReference type="GO" id="GO:0005886">
    <property type="term" value="C:plasma membrane"/>
    <property type="evidence" value="ECO:0007669"/>
    <property type="project" value="TreeGrafter"/>
</dbReference>
<dbReference type="GO" id="GO:0006813">
    <property type="term" value="P:potassium ion transport"/>
    <property type="evidence" value="ECO:0007669"/>
    <property type="project" value="InterPro"/>
</dbReference>
<evidence type="ECO:0000256" key="2">
    <source>
        <dbReference type="ARBA" id="ARBA00022448"/>
    </source>
</evidence>
<dbReference type="InterPro" id="IPR051679">
    <property type="entry name" value="DASS-Related_Transporters"/>
</dbReference>
<dbReference type="Proteomes" id="UP000468650">
    <property type="component" value="Unassembled WGS sequence"/>
</dbReference>
<dbReference type="InterPro" id="IPR036721">
    <property type="entry name" value="RCK_C_sf"/>
</dbReference>
<dbReference type="InterPro" id="IPR004680">
    <property type="entry name" value="Cit_transptr-like_dom"/>
</dbReference>
<keyword evidence="2" id="KW-0813">Transport</keyword>
<dbReference type="Pfam" id="PF02080">
    <property type="entry name" value="TrkA_C"/>
    <property type="match status" value="2"/>
</dbReference>
<evidence type="ECO:0000256" key="3">
    <source>
        <dbReference type="ARBA" id="ARBA00022692"/>
    </source>
</evidence>
<name>A0A6N6RLC8_9FLAO</name>
<dbReference type="Pfam" id="PF03600">
    <property type="entry name" value="CitMHS"/>
    <property type="match status" value="2"/>
</dbReference>
<dbReference type="InterPro" id="IPR006037">
    <property type="entry name" value="RCK_C"/>
</dbReference>
<dbReference type="EMBL" id="WBVO01000001">
    <property type="protein sequence ID" value="KAB2814369.1"/>
    <property type="molecule type" value="Genomic_DNA"/>
</dbReference>
<feature type="transmembrane region" description="Helical" evidence="7">
    <location>
        <begin position="397"/>
        <end position="413"/>
    </location>
</feature>
<feature type="transmembrane region" description="Helical" evidence="7">
    <location>
        <begin position="419"/>
        <end position="438"/>
    </location>
</feature>
<sequence>MEATLDNYILLGALLVITISLFVQRFKPTLVFGWTTLLLIVLGIMPMDILLSSLSNKSLLTIFLLIFITSALRKHFNLLGLMDQLFRTISSPRRFLVAMTSAVAALSSVVNNTPIVALMIPYVYDWSRKRSLSPSRFLIPLSYAATLGGTITVIGTSTNLVLNGLLEANNLPKLGFGDFLIPGLIVTGLGVLYLSVFGHRLLADRKDVLQDFKSNKREYIVETVLHANSDKVGKSVANAGLRNLDGVFLVEIYRHGKLISPVTPEEILEAGDMLYFAGEVDEIVELLKGENGFEIAKREKFATTDILEVVEVLIPITSDLAGKKVRDTNFRERYDAAIVAIHRDGRRLGGRIGDVELEYGDLLLLTTGSRFKTEIQSSKNLYTVSFMEKIEGNGKPGKVFVGLGALLGVIGMATGLLDLFSFLLVVLVLLASFGFFSAQDLRKDINSDLLVILVSAVALGTTLIHTGTAAWISENMIGLLNGASPLAILIAIMLLTVVLTSFVTNVAAVAVAFPIVAAIVSESGFDGTPFYLALAYGASASFLTPVSYQTNLMVYGPGGYKSSDFMRVGAPLTLIYLVGILAYLSTRYQIL</sequence>
<feature type="domain" description="RCK C-terminal" evidence="8">
    <location>
        <begin position="207"/>
        <end position="292"/>
    </location>
</feature>
<accession>A0A6N6RLC8</accession>
<protein>
    <submittedName>
        <fullName evidence="9">TRAP transporter large permease subunit</fullName>
    </submittedName>
</protein>
<proteinExistence type="predicted"/>
<feature type="transmembrane region" description="Helical" evidence="7">
    <location>
        <begin position="32"/>
        <end position="51"/>
    </location>
</feature>
<dbReference type="Gene3D" id="3.30.70.1450">
    <property type="entry name" value="Regulator of K+ conductance, C-terminal domain"/>
    <property type="match status" value="2"/>
</dbReference>
<evidence type="ECO:0000313" key="9">
    <source>
        <dbReference type="EMBL" id="KAB2814369.1"/>
    </source>
</evidence>
<dbReference type="InterPro" id="IPR031312">
    <property type="entry name" value="Na/sul_symport_CS"/>
</dbReference>
<dbReference type="PANTHER" id="PTHR43652:SF2">
    <property type="entry name" value="BASIC AMINO ACID ANTIPORTER YFCC-RELATED"/>
    <property type="match status" value="1"/>
</dbReference>
<feature type="transmembrane region" description="Helical" evidence="7">
    <location>
        <begin position="568"/>
        <end position="586"/>
    </location>
</feature>
<dbReference type="SUPFAM" id="SSF116726">
    <property type="entry name" value="TrkA C-terminal domain-like"/>
    <property type="match status" value="2"/>
</dbReference>
<evidence type="ECO:0000256" key="7">
    <source>
        <dbReference type="SAM" id="Phobius"/>
    </source>
</evidence>
<keyword evidence="6 7" id="KW-0472">Membrane</keyword>
<feature type="transmembrane region" description="Helical" evidence="7">
    <location>
        <begin position="141"/>
        <end position="162"/>
    </location>
</feature>
<dbReference type="PROSITE" id="PS51202">
    <property type="entry name" value="RCK_C"/>
    <property type="match status" value="2"/>
</dbReference>
<feature type="transmembrane region" description="Helical" evidence="7">
    <location>
        <begin position="58"/>
        <end position="76"/>
    </location>
</feature>